<reference evidence="2 3" key="1">
    <citation type="submission" date="2017-12" db="EMBL/GenBank/DDBJ databases">
        <title>Comparative genomics of Botrytis spp.</title>
        <authorList>
            <person name="Valero-Jimenez C.A."/>
            <person name="Tapia P."/>
            <person name="Veloso J."/>
            <person name="Silva-Moreno E."/>
            <person name="Staats M."/>
            <person name="Valdes J.H."/>
            <person name="Van Kan J.A.L."/>
        </authorList>
    </citation>
    <scope>NUCLEOTIDE SEQUENCE [LARGE SCALE GENOMIC DNA]</scope>
    <source>
        <strain evidence="2 3">Be9601</strain>
    </source>
</reference>
<name>A0A4Z1J7D8_9HELO</name>
<dbReference type="Proteomes" id="UP000297229">
    <property type="component" value="Unassembled WGS sequence"/>
</dbReference>
<sequence length="177" mass="20067">MFCQIILIWEAWGRLGKAGEGWGRLFAPNAEQRRRRSLRVSSWSQRAFMQTFTIAVIDSPVACVGVDRSSKAWLPLPVLVSDTSGIVYHDQHQQICPLYQGKLRDGSNWCHSHHDQQGVGGESVKFLDHSGSRRIVSRQMFLPPSLLPKQQIQAQRKNTNSPRKMQLLAQPLSKPQP</sequence>
<protein>
    <submittedName>
        <fullName evidence="2">Uncharacterized protein</fullName>
    </submittedName>
</protein>
<proteinExistence type="predicted"/>
<evidence type="ECO:0000256" key="1">
    <source>
        <dbReference type="SAM" id="MobiDB-lite"/>
    </source>
</evidence>
<keyword evidence="3" id="KW-1185">Reference proteome</keyword>
<dbReference type="AlphaFoldDB" id="A0A4Z1J7D8"/>
<accession>A0A4Z1J7D8</accession>
<dbReference type="EMBL" id="PQXM01000760">
    <property type="protein sequence ID" value="TGO69635.1"/>
    <property type="molecule type" value="Genomic_DNA"/>
</dbReference>
<organism evidence="2 3">
    <name type="scientific">Botrytis elliptica</name>
    <dbReference type="NCBI Taxonomy" id="278938"/>
    <lineage>
        <taxon>Eukaryota</taxon>
        <taxon>Fungi</taxon>
        <taxon>Dikarya</taxon>
        <taxon>Ascomycota</taxon>
        <taxon>Pezizomycotina</taxon>
        <taxon>Leotiomycetes</taxon>
        <taxon>Helotiales</taxon>
        <taxon>Sclerotiniaceae</taxon>
        <taxon>Botrytis</taxon>
    </lineage>
</organism>
<evidence type="ECO:0000313" key="3">
    <source>
        <dbReference type="Proteomes" id="UP000297229"/>
    </source>
</evidence>
<feature type="compositionally biased region" description="Polar residues" evidence="1">
    <location>
        <begin position="151"/>
        <end position="163"/>
    </location>
</feature>
<feature type="region of interest" description="Disordered" evidence="1">
    <location>
        <begin position="151"/>
        <end position="177"/>
    </location>
</feature>
<evidence type="ECO:0000313" key="2">
    <source>
        <dbReference type="EMBL" id="TGO69635.1"/>
    </source>
</evidence>
<gene>
    <name evidence="2" type="ORF">BELL_0762g00060</name>
</gene>
<comment type="caution">
    <text evidence="2">The sequence shown here is derived from an EMBL/GenBank/DDBJ whole genome shotgun (WGS) entry which is preliminary data.</text>
</comment>